<proteinExistence type="predicted"/>
<evidence type="ECO:0000313" key="2">
    <source>
        <dbReference type="Proteomes" id="UP000595814"/>
    </source>
</evidence>
<name>A0AC61MT88_9FIRM</name>
<keyword evidence="2" id="KW-1185">Reference proteome</keyword>
<dbReference type="Proteomes" id="UP000595814">
    <property type="component" value="Chromosome"/>
</dbReference>
<sequence>MKIEICVGSSCTMMSAMNILDYFEDWAENMRERAEEAEVEIEEIEVIPIKCRRNCKGAYDASPVVYINGEIIENANNDKILEEIFKVYDFKGLM</sequence>
<gene>
    <name evidence="1" type="ORF">JFY71_04025</name>
</gene>
<accession>A0AC61MT88</accession>
<protein>
    <submittedName>
        <fullName evidence="1">NAD(P)H-dependent oxidoreductase subunit E</fullName>
    </submittedName>
</protein>
<organism evidence="1 2">
    <name type="scientific">Miniphocaeibacter halophilus</name>
    <dbReference type="NCBI Taxonomy" id="2931922"/>
    <lineage>
        <taxon>Bacteria</taxon>
        <taxon>Bacillati</taxon>
        <taxon>Bacillota</taxon>
        <taxon>Tissierellia</taxon>
        <taxon>Tissierellales</taxon>
        <taxon>Peptoniphilaceae</taxon>
        <taxon>Miniphocaeibacter</taxon>
    </lineage>
</organism>
<evidence type="ECO:0000313" key="1">
    <source>
        <dbReference type="EMBL" id="QQK08717.1"/>
    </source>
</evidence>
<dbReference type="EMBL" id="CP066744">
    <property type="protein sequence ID" value="QQK08717.1"/>
    <property type="molecule type" value="Genomic_DNA"/>
</dbReference>
<reference evidence="1 2" key="1">
    <citation type="journal article" date="2022" name="Int. J. Syst. Evol. Microbiol.">
        <title>Miniphocaeibacter halophilus sp. nov., an ammonium-tolerant acetate-producing bacterium isolated from a biogas system.</title>
        <authorList>
            <person name="Schnurer A."/>
            <person name="Singh A."/>
            <person name="Bi S."/>
            <person name="Qiao W."/>
            <person name="Westerholm M."/>
        </authorList>
    </citation>
    <scope>NUCLEOTIDE SEQUENCE [LARGE SCALE GENOMIC DNA]</scope>
    <source>
        <strain evidence="1 2">AMB_01</strain>
    </source>
</reference>